<proteinExistence type="predicted"/>
<reference evidence="2 3" key="1">
    <citation type="journal article" date="2007" name="Appl. Environ. Microbiol.">
        <title>Genome sequence of the cellulolytic gliding bacterium Cytophaga hutchinsonii.</title>
        <authorList>
            <person name="Xie G."/>
            <person name="Bruce D.C."/>
            <person name="Challacombe J.F."/>
            <person name="Chertkov O."/>
            <person name="Detter J.C."/>
            <person name="Gilna P."/>
            <person name="Han C.S."/>
            <person name="Lucas S."/>
            <person name="Misra M."/>
            <person name="Myers G.L."/>
            <person name="Richardson P."/>
            <person name="Tapia R."/>
            <person name="Thayer N."/>
            <person name="Thompson L.S."/>
            <person name="Brettin T.S."/>
            <person name="Henrissat B."/>
            <person name="Wilson D.B."/>
            <person name="McBride M.J."/>
        </authorList>
    </citation>
    <scope>NUCLEOTIDE SEQUENCE [LARGE SCALE GENOMIC DNA]</scope>
    <source>
        <strain evidence="3">ATCC 33406 / DSM 1761 / CIP 103989 / NBRC 15051 / NCIMB 9469 / D465</strain>
    </source>
</reference>
<organism evidence="2 3">
    <name type="scientific">Cytophaga hutchinsonii (strain ATCC 33406 / DSM 1761 / CIP 103989 / NBRC 15051 / NCIMB 9469 / D465)</name>
    <dbReference type="NCBI Taxonomy" id="269798"/>
    <lineage>
        <taxon>Bacteria</taxon>
        <taxon>Pseudomonadati</taxon>
        <taxon>Bacteroidota</taxon>
        <taxon>Cytophagia</taxon>
        <taxon>Cytophagales</taxon>
        <taxon>Cytophagaceae</taxon>
        <taxon>Cytophaga</taxon>
    </lineage>
</organism>
<dbReference type="OrthoDB" id="977247at2"/>
<protein>
    <recommendedName>
        <fullName evidence="4">DUF4369 domain-containing protein</fullName>
    </recommendedName>
</protein>
<evidence type="ECO:0000313" key="2">
    <source>
        <dbReference type="EMBL" id="ABG60268.1"/>
    </source>
</evidence>
<evidence type="ECO:0000256" key="1">
    <source>
        <dbReference type="SAM" id="SignalP"/>
    </source>
</evidence>
<accession>A0A6N4SUW4</accession>
<dbReference type="AlphaFoldDB" id="A0A6N4SUW4"/>
<dbReference type="KEGG" id="chu:CHU_3027"/>
<dbReference type="RefSeq" id="WP_011586378.1">
    <property type="nucleotide sequence ID" value="NC_008255.1"/>
</dbReference>
<name>A0A6N4SUW4_CYTH3</name>
<feature type="chain" id="PRO_5027041791" description="DUF4369 domain-containing protein" evidence="1">
    <location>
        <begin position="20"/>
        <end position="310"/>
    </location>
</feature>
<feature type="signal peptide" evidence="1">
    <location>
        <begin position="1"/>
        <end position="19"/>
    </location>
</feature>
<dbReference type="Proteomes" id="UP000001822">
    <property type="component" value="Chromosome"/>
</dbReference>
<sequence length="310" mass="34214">MKTLSLIFLLFASTISSFAQDEIFKVLITKGGNKAIVASTGSTQDLIVGKKLYASDKVVIPTGGYLGLSHKSGKTIELKTPGTYEVTQLVAQVNTQNASVSSKYVTYVAGQMTANNEDLAANRYKHMAVTGSVERATDKIKPVAPSQAVVLDELAILKWNPVKVAKEPAKMYVVTFYNMFDEELMTQETSDTQLVVDLAKLNLKTEKNIVWIVKVKEAPSVHSDKYNLQYVSDEKKATDLHNQFSALKTELTEPTALNKMVLASFCAENKLTLNAMEYYEEAIALQPEVDEFKIIYGKYLSDSGLAKAKQ</sequence>
<gene>
    <name evidence="2" type="ordered locus">CHU_3027</name>
</gene>
<evidence type="ECO:0000313" key="3">
    <source>
        <dbReference type="Proteomes" id="UP000001822"/>
    </source>
</evidence>
<evidence type="ECO:0008006" key="4">
    <source>
        <dbReference type="Google" id="ProtNLM"/>
    </source>
</evidence>
<keyword evidence="3" id="KW-1185">Reference proteome</keyword>
<keyword evidence="1" id="KW-0732">Signal</keyword>
<dbReference type="EMBL" id="CP000383">
    <property type="protein sequence ID" value="ABG60268.1"/>
    <property type="molecule type" value="Genomic_DNA"/>
</dbReference>